<proteinExistence type="inferred from homology"/>
<reference evidence="18 19" key="1">
    <citation type="submission" date="2018-03" db="EMBL/GenBank/DDBJ databases">
        <title>Genomic Encyclopedia of Archaeal and Bacterial Type Strains, Phase II (KMG-II): from individual species to whole genera.</title>
        <authorList>
            <person name="Goeker M."/>
        </authorList>
    </citation>
    <scope>NUCLEOTIDE SEQUENCE [LARGE SCALE GENOMIC DNA]</scope>
    <source>
        <strain evidence="18 19">DSM 29057</strain>
    </source>
</reference>
<dbReference type="Proteomes" id="UP000241964">
    <property type="component" value="Unassembled WGS sequence"/>
</dbReference>
<keyword evidence="5" id="KW-0410">Iron transport</keyword>
<keyword evidence="12 18" id="KW-0675">Receptor</keyword>
<dbReference type="GO" id="GO:0038023">
    <property type="term" value="F:signaling receptor activity"/>
    <property type="evidence" value="ECO:0007669"/>
    <property type="project" value="InterPro"/>
</dbReference>
<keyword evidence="6 14" id="KW-0812">Transmembrane</keyword>
<dbReference type="InterPro" id="IPR012910">
    <property type="entry name" value="Plug_dom"/>
</dbReference>
<evidence type="ECO:0000256" key="14">
    <source>
        <dbReference type="PROSITE-ProRule" id="PRU01360"/>
    </source>
</evidence>
<keyword evidence="3 14" id="KW-0813">Transport</keyword>
<evidence type="ECO:0000256" key="2">
    <source>
        <dbReference type="ARBA" id="ARBA00009810"/>
    </source>
</evidence>
<gene>
    <name evidence="18" type="ORF">CLV60_101353</name>
</gene>
<dbReference type="Gene3D" id="2.40.170.20">
    <property type="entry name" value="TonB-dependent receptor, beta-barrel domain"/>
    <property type="match status" value="1"/>
</dbReference>
<evidence type="ECO:0000256" key="8">
    <source>
        <dbReference type="ARBA" id="ARBA00023004"/>
    </source>
</evidence>
<comment type="caution">
    <text evidence="18">The sequence shown here is derived from an EMBL/GenBank/DDBJ whole genome shotgun (WGS) entry which is preliminary data.</text>
</comment>
<evidence type="ECO:0000313" key="18">
    <source>
        <dbReference type="EMBL" id="PSL33984.1"/>
    </source>
</evidence>
<evidence type="ECO:0000256" key="4">
    <source>
        <dbReference type="ARBA" id="ARBA00022452"/>
    </source>
</evidence>
<evidence type="ECO:0000259" key="17">
    <source>
        <dbReference type="Pfam" id="PF07715"/>
    </source>
</evidence>
<sequence length="872" mass="95908">MHSYLQSGYRKLWMLAAMLVVQIGVSHAQQSILDKPITLKLTQVSVADALRALEDQAGCTFVYSSTLMDTQRTVSPDYEAVALGDLLGHLLGDYARGIQVQGTRIHIRPAKGEARGHLKGSVLTADAKPAVEVTVRIKGTPRGGQTDQEGEYSIRNIPAGTQTVVASMVGYAPVEVEVSIQDGKTTVFPPILLNEDSQSLREVIVSGNVNKFARKETETVARLPLKNLENPQVYNVIGKALMQEQLVTERTDLYRNVPGAVPNSAGGGSQGMTLRGFANFNGVRNGLTTSAILPMNPVILESVEVLKGPSGTLYGNSRSATFGGVFNYVTKKPYDTFGGEVSYTAGSYRFARAAVDVNAPVNEKRTALFRLNAAGQTEGSFQDQGYAKNFTIAPSFSYQVNDRLKFLVDLDITQAAYTTSTFNIGSLSKVTARNFKDLALGYKQSLLNNGIDASVGVYNLQAQIEYKLSSRWKSQTNYLFSNGFYKHLYLVTFSMLTDSTVSRTARNQTPETFGNIQLQQNFVGDFEIGRMRNRLVLGADYNQNYYDLYRVTVRYDTVNIRKPLPDFNADKLNQRSSQQGFVGTSYKGTSFGVYASDVINITPSLMAMLSLRFDRFTTDGTMAVAAGKYAGNYSQNSLSPKLGIVYQPIPERLSVFVNYLNGFVNQAPVTQPDNTVLNLKPQFGNQWEGGIKFDLIRNKLNGSLSYYNIAVTNSTRTEVINSQNFTVQDGTQKSKGMELELIANPISGLNFVAGYAYNDNRYDKAAEALQGKLLANSPQHVANIWASYYILKGNAKGLGIGAGGNYVGASWFESTNTFKVPAYTLVNASLFYDQPRYRLALKANNLLNEHYWNSNGTPQKPANILASVTFKW</sequence>
<name>A0A2P8GJ36_9BACT</name>
<dbReference type="Gene3D" id="2.170.130.10">
    <property type="entry name" value="TonB-dependent receptor, plug domain"/>
    <property type="match status" value="1"/>
</dbReference>
<keyword evidence="8" id="KW-0408">Iron</keyword>
<dbReference type="CDD" id="cd01347">
    <property type="entry name" value="ligand_gated_channel"/>
    <property type="match status" value="1"/>
</dbReference>
<dbReference type="InterPro" id="IPR008969">
    <property type="entry name" value="CarboxyPept-like_regulatory"/>
</dbReference>
<organism evidence="18 19">
    <name type="scientific">Dyadobacter jiangsuensis</name>
    <dbReference type="NCBI Taxonomy" id="1591085"/>
    <lineage>
        <taxon>Bacteria</taxon>
        <taxon>Pseudomonadati</taxon>
        <taxon>Bacteroidota</taxon>
        <taxon>Cytophagia</taxon>
        <taxon>Cytophagales</taxon>
        <taxon>Spirosomataceae</taxon>
        <taxon>Dyadobacter</taxon>
    </lineage>
</organism>
<dbReference type="OrthoDB" id="9758472at2"/>
<dbReference type="SUPFAM" id="SSF49464">
    <property type="entry name" value="Carboxypeptidase regulatory domain-like"/>
    <property type="match status" value="1"/>
</dbReference>
<dbReference type="InterPro" id="IPR037066">
    <property type="entry name" value="Plug_dom_sf"/>
</dbReference>
<comment type="subcellular location">
    <subcellularLocation>
        <location evidence="1 14">Cell outer membrane</location>
        <topology evidence="1 14">Multi-pass membrane protein</topology>
    </subcellularLocation>
</comment>
<dbReference type="InterPro" id="IPR010105">
    <property type="entry name" value="TonB_sidphr_rcpt"/>
</dbReference>
<evidence type="ECO:0000256" key="15">
    <source>
        <dbReference type="RuleBase" id="RU003357"/>
    </source>
</evidence>
<keyword evidence="13 14" id="KW-0998">Cell outer membrane</keyword>
<dbReference type="Pfam" id="PF07715">
    <property type="entry name" value="Plug"/>
    <property type="match status" value="1"/>
</dbReference>
<feature type="domain" description="TonB-dependent receptor-like beta-barrel" evidence="16">
    <location>
        <begin position="447"/>
        <end position="846"/>
    </location>
</feature>
<dbReference type="InterPro" id="IPR000531">
    <property type="entry name" value="Beta-barrel_TonB"/>
</dbReference>
<evidence type="ECO:0000256" key="3">
    <source>
        <dbReference type="ARBA" id="ARBA00022448"/>
    </source>
</evidence>
<dbReference type="GO" id="GO:0015344">
    <property type="term" value="F:siderophore uptake transmembrane transporter activity"/>
    <property type="evidence" value="ECO:0007669"/>
    <property type="project" value="TreeGrafter"/>
</dbReference>
<keyword evidence="9" id="KW-0406">Ion transport</keyword>
<evidence type="ECO:0000256" key="13">
    <source>
        <dbReference type="ARBA" id="ARBA00023237"/>
    </source>
</evidence>
<dbReference type="Pfam" id="PF13715">
    <property type="entry name" value="CarbopepD_reg_2"/>
    <property type="match status" value="1"/>
</dbReference>
<evidence type="ECO:0000313" key="19">
    <source>
        <dbReference type="Proteomes" id="UP000241964"/>
    </source>
</evidence>
<evidence type="ECO:0000256" key="5">
    <source>
        <dbReference type="ARBA" id="ARBA00022496"/>
    </source>
</evidence>
<dbReference type="NCBIfam" id="TIGR01783">
    <property type="entry name" value="TonB-siderophor"/>
    <property type="match status" value="1"/>
</dbReference>
<protein>
    <submittedName>
        <fullName evidence="18">TonB-dependent siderophore receptor</fullName>
    </submittedName>
</protein>
<keyword evidence="10 15" id="KW-0798">TonB box</keyword>
<dbReference type="InterPro" id="IPR039426">
    <property type="entry name" value="TonB-dep_rcpt-like"/>
</dbReference>
<feature type="domain" description="TonB-dependent receptor plug" evidence="17">
    <location>
        <begin position="228"/>
        <end position="317"/>
    </location>
</feature>
<accession>A0A2P8GJ36</accession>
<dbReference type="InterPro" id="IPR036942">
    <property type="entry name" value="Beta-barrel_TonB_sf"/>
</dbReference>
<keyword evidence="4 14" id="KW-1134">Transmembrane beta strand</keyword>
<dbReference type="GO" id="GO:0015891">
    <property type="term" value="P:siderophore transport"/>
    <property type="evidence" value="ECO:0007669"/>
    <property type="project" value="InterPro"/>
</dbReference>
<dbReference type="EMBL" id="PYAS01000001">
    <property type="protein sequence ID" value="PSL33984.1"/>
    <property type="molecule type" value="Genomic_DNA"/>
</dbReference>
<evidence type="ECO:0000256" key="10">
    <source>
        <dbReference type="ARBA" id="ARBA00023077"/>
    </source>
</evidence>
<dbReference type="RefSeq" id="WP_106593652.1">
    <property type="nucleotide sequence ID" value="NZ_PYAS01000001.1"/>
</dbReference>
<keyword evidence="7" id="KW-0732">Signal</keyword>
<dbReference type="Pfam" id="PF00593">
    <property type="entry name" value="TonB_dep_Rec_b-barrel"/>
    <property type="match status" value="1"/>
</dbReference>
<dbReference type="GO" id="GO:0009279">
    <property type="term" value="C:cell outer membrane"/>
    <property type="evidence" value="ECO:0007669"/>
    <property type="project" value="UniProtKB-SubCell"/>
</dbReference>
<evidence type="ECO:0000256" key="9">
    <source>
        <dbReference type="ARBA" id="ARBA00023065"/>
    </source>
</evidence>
<keyword evidence="19" id="KW-1185">Reference proteome</keyword>
<dbReference type="PANTHER" id="PTHR32552">
    <property type="entry name" value="FERRICHROME IRON RECEPTOR-RELATED"/>
    <property type="match status" value="1"/>
</dbReference>
<dbReference type="Gene3D" id="2.60.40.1120">
    <property type="entry name" value="Carboxypeptidase-like, regulatory domain"/>
    <property type="match status" value="1"/>
</dbReference>
<dbReference type="PROSITE" id="PS52016">
    <property type="entry name" value="TONB_DEPENDENT_REC_3"/>
    <property type="match status" value="1"/>
</dbReference>
<dbReference type="AlphaFoldDB" id="A0A2P8GJ36"/>
<dbReference type="SUPFAM" id="SSF56935">
    <property type="entry name" value="Porins"/>
    <property type="match status" value="1"/>
</dbReference>
<evidence type="ECO:0000259" key="16">
    <source>
        <dbReference type="Pfam" id="PF00593"/>
    </source>
</evidence>
<evidence type="ECO:0000256" key="11">
    <source>
        <dbReference type="ARBA" id="ARBA00023136"/>
    </source>
</evidence>
<evidence type="ECO:0000256" key="1">
    <source>
        <dbReference type="ARBA" id="ARBA00004571"/>
    </source>
</evidence>
<evidence type="ECO:0000256" key="12">
    <source>
        <dbReference type="ARBA" id="ARBA00023170"/>
    </source>
</evidence>
<dbReference type="PANTHER" id="PTHR32552:SF68">
    <property type="entry name" value="FERRICHROME OUTER MEMBRANE TRANSPORTER_PHAGE RECEPTOR"/>
    <property type="match status" value="1"/>
</dbReference>
<keyword evidence="11 14" id="KW-0472">Membrane</keyword>
<comment type="similarity">
    <text evidence="2 14 15">Belongs to the TonB-dependent receptor family.</text>
</comment>
<evidence type="ECO:0000256" key="7">
    <source>
        <dbReference type="ARBA" id="ARBA00022729"/>
    </source>
</evidence>
<evidence type="ECO:0000256" key="6">
    <source>
        <dbReference type="ARBA" id="ARBA00022692"/>
    </source>
</evidence>